<dbReference type="Proteomes" id="UP000644147">
    <property type="component" value="Unassembled WGS sequence"/>
</dbReference>
<evidence type="ECO:0000313" key="1">
    <source>
        <dbReference type="EMBL" id="MBK0402652.1"/>
    </source>
</evidence>
<protein>
    <submittedName>
        <fullName evidence="1">Uncharacterized protein</fullName>
    </submittedName>
</protein>
<gene>
    <name evidence="1" type="ORF">I5M27_06625</name>
</gene>
<comment type="caution">
    <text evidence="1">The sequence shown here is derived from an EMBL/GenBank/DDBJ whole genome shotgun (WGS) entry which is preliminary data.</text>
</comment>
<reference evidence="1 2" key="1">
    <citation type="submission" date="2020-12" db="EMBL/GenBank/DDBJ databases">
        <title>Bacterial novel species Adhaeribacter sp. BT258 isolated from soil.</title>
        <authorList>
            <person name="Jung H.-Y."/>
        </authorList>
    </citation>
    <scope>NUCLEOTIDE SEQUENCE [LARGE SCALE GENOMIC DNA]</scope>
    <source>
        <strain evidence="1 2">BT258</strain>
    </source>
</reference>
<evidence type="ECO:0000313" key="2">
    <source>
        <dbReference type="Proteomes" id="UP000644147"/>
    </source>
</evidence>
<accession>A0ABS1C0G0</accession>
<keyword evidence="2" id="KW-1185">Reference proteome</keyword>
<organism evidence="1 2">
    <name type="scientific">Adhaeribacter terrigena</name>
    <dbReference type="NCBI Taxonomy" id="2793070"/>
    <lineage>
        <taxon>Bacteria</taxon>
        <taxon>Pseudomonadati</taxon>
        <taxon>Bacteroidota</taxon>
        <taxon>Cytophagia</taxon>
        <taxon>Cytophagales</taxon>
        <taxon>Hymenobacteraceae</taxon>
        <taxon>Adhaeribacter</taxon>
    </lineage>
</organism>
<dbReference type="EMBL" id="JAEHFX010000002">
    <property type="protein sequence ID" value="MBK0402652.1"/>
    <property type="molecule type" value="Genomic_DNA"/>
</dbReference>
<sequence length="81" mass="8911">MALRQPVLRAGLGQFSFPVFAKNKPNIQHFSLTNFNTLTYFFSREAGTLPASGKPLAVLLKPEACISQLFTKQSAQLHATC</sequence>
<dbReference type="RefSeq" id="WP_200505392.1">
    <property type="nucleotide sequence ID" value="NZ_JAEHFX010000002.1"/>
</dbReference>
<proteinExistence type="predicted"/>
<name>A0ABS1C0G0_9BACT</name>